<evidence type="ECO:0000313" key="11">
    <source>
        <dbReference type="EMBL" id="KHL26252.1"/>
    </source>
</evidence>
<evidence type="ECO:0000256" key="1">
    <source>
        <dbReference type="ARBA" id="ARBA00004651"/>
    </source>
</evidence>
<dbReference type="GO" id="GO:0005886">
    <property type="term" value="C:plasma membrane"/>
    <property type="evidence" value="ECO:0007669"/>
    <property type="project" value="UniProtKB-SubCell"/>
</dbReference>
<evidence type="ECO:0000256" key="10">
    <source>
        <dbReference type="HAMAP-Rule" id="MF_00115"/>
    </source>
</evidence>
<keyword evidence="9 10" id="KW-0407">Ion channel</keyword>
<dbReference type="NCBIfam" id="NF010557">
    <property type="entry name" value="PRK13952.1"/>
    <property type="match status" value="1"/>
</dbReference>
<keyword evidence="4 10" id="KW-1003">Cell membrane</keyword>
<dbReference type="Pfam" id="PF01741">
    <property type="entry name" value="MscL"/>
    <property type="match status" value="1"/>
</dbReference>
<dbReference type="PRINTS" id="PR01264">
    <property type="entry name" value="MECHCHANNEL"/>
</dbReference>
<evidence type="ECO:0000256" key="5">
    <source>
        <dbReference type="ARBA" id="ARBA00022692"/>
    </source>
</evidence>
<evidence type="ECO:0000313" key="12">
    <source>
        <dbReference type="Proteomes" id="UP000030988"/>
    </source>
</evidence>
<evidence type="ECO:0000256" key="4">
    <source>
        <dbReference type="ARBA" id="ARBA00022475"/>
    </source>
</evidence>
<protein>
    <recommendedName>
        <fullName evidence="10">Large-conductance mechanosensitive channel</fullName>
    </recommendedName>
</protein>
<comment type="caution">
    <text evidence="11">The sequence shown here is derived from an EMBL/GenBank/DDBJ whole genome shotgun (WGS) entry which is preliminary data.</text>
</comment>
<dbReference type="NCBIfam" id="TIGR00220">
    <property type="entry name" value="mscL"/>
    <property type="match status" value="1"/>
</dbReference>
<dbReference type="GO" id="GO:0008381">
    <property type="term" value="F:mechanosensitive monoatomic ion channel activity"/>
    <property type="evidence" value="ECO:0007669"/>
    <property type="project" value="UniProtKB-UniRule"/>
</dbReference>
<keyword evidence="12" id="KW-1185">Reference proteome</keyword>
<dbReference type="InterPro" id="IPR001185">
    <property type="entry name" value="MS_channel"/>
</dbReference>
<dbReference type="PANTHER" id="PTHR30266">
    <property type="entry name" value="MECHANOSENSITIVE CHANNEL MSCL"/>
    <property type="match status" value="1"/>
</dbReference>
<comment type="subcellular location">
    <subcellularLocation>
        <location evidence="10">Cell inner membrane</location>
        <topology evidence="10">Multi-pass membrane protein</topology>
    </subcellularLocation>
    <subcellularLocation>
        <location evidence="1">Cell membrane</location>
        <topology evidence="1">Multi-pass membrane protein</topology>
    </subcellularLocation>
</comment>
<evidence type="ECO:0000256" key="2">
    <source>
        <dbReference type="ARBA" id="ARBA00007254"/>
    </source>
</evidence>
<sequence>MFGEFKKFVARGNVLDLAIGVIIGAAFGRIVTSLTESIIMPLIGWVFGDVDFSNFFLLLGEIPADYAGDRTSYAGLKAAGVAMLGYGDFVTQLINFLIVAFALFLLVKAVNRLLDEMQAKQKAADDSAAVPEIPTDPQLDVLKQILAELKDRPETPPTSQFI</sequence>
<dbReference type="RefSeq" id="WP_039095362.1">
    <property type="nucleotide sequence ID" value="NZ_JTDN01000001.1"/>
</dbReference>
<dbReference type="PANTHER" id="PTHR30266:SF2">
    <property type="entry name" value="LARGE-CONDUCTANCE MECHANOSENSITIVE CHANNEL"/>
    <property type="match status" value="1"/>
</dbReference>
<gene>
    <name evidence="10" type="primary">mscL</name>
    <name evidence="11" type="ORF">PK98_07185</name>
</gene>
<dbReference type="EMBL" id="JTDN01000001">
    <property type="protein sequence ID" value="KHL26252.1"/>
    <property type="molecule type" value="Genomic_DNA"/>
</dbReference>
<dbReference type="InterPro" id="IPR036019">
    <property type="entry name" value="MscL_channel"/>
</dbReference>
<keyword evidence="10" id="KW-0997">Cell inner membrane</keyword>
<dbReference type="InterPro" id="IPR037673">
    <property type="entry name" value="MSC/AndL"/>
</dbReference>
<keyword evidence="5 10" id="KW-0812">Transmembrane</keyword>
<dbReference type="PROSITE" id="PS01327">
    <property type="entry name" value="MSCL"/>
    <property type="match status" value="1"/>
</dbReference>
<feature type="transmembrane region" description="Helical" evidence="10">
    <location>
        <begin position="12"/>
        <end position="32"/>
    </location>
</feature>
<evidence type="ECO:0000256" key="9">
    <source>
        <dbReference type="ARBA" id="ARBA00023303"/>
    </source>
</evidence>
<organism evidence="11 12">
    <name type="scientific">Croceibacterium mercuriale</name>
    <dbReference type="NCBI Taxonomy" id="1572751"/>
    <lineage>
        <taxon>Bacteria</taxon>
        <taxon>Pseudomonadati</taxon>
        <taxon>Pseudomonadota</taxon>
        <taxon>Alphaproteobacteria</taxon>
        <taxon>Sphingomonadales</taxon>
        <taxon>Erythrobacteraceae</taxon>
        <taxon>Croceibacterium</taxon>
    </lineage>
</organism>
<evidence type="ECO:0000256" key="6">
    <source>
        <dbReference type="ARBA" id="ARBA00022989"/>
    </source>
</evidence>
<dbReference type="STRING" id="1572751.PK98_07185"/>
<dbReference type="AlphaFoldDB" id="A0A0B2C1Y7"/>
<keyword evidence="7 10" id="KW-0406">Ion transport</keyword>
<dbReference type="InterPro" id="IPR019823">
    <property type="entry name" value="Mechanosensitive_channel_CS"/>
</dbReference>
<evidence type="ECO:0000256" key="3">
    <source>
        <dbReference type="ARBA" id="ARBA00022448"/>
    </source>
</evidence>
<keyword evidence="8 10" id="KW-0472">Membrane</keyword>
<comment type="similarity">
    <text evidence="2 10">Belongs to the MscL family.</text>
</comment>
<keyword evidence="6 10" id="KW-1133">Transmembrane helix</keyword>
<dbReference type="HAMAP" id="MF_00115">
    <property type="entry name" value="MscL"/>
    <property type="match status" value="1"/>
</dbReference>
<dbReference type="SUPFAM" id="SSF81330">
    <property type="entry name" value="Gated mechanosensitive channel"/>
    <property type="match status" value="1"/>
</dbReference>
<evidence type="ECO:0000256" key="8">
    <source>
        <dbReference type="ARBA" id="ARBA00023136"/>
    </source>
</evidence>
<dbReference type="Proteomes" id="UP000030988">
    <property type="component" value="Unassembled WGS sequence"/>
</dbReference>
<keyword evidence="3 10" id="KW-0813">Transport</keyword>
<reference evidence="11 12" key="1">
    <citation type="submission" date="2014-11" db="EMBL/GenBank/DDBJ databases">
        <title>Draft genome sequence of Kirrobacter mercurialis.</title>
        <authorList>
            <person name="Coil D.A."/>
            <person name="Eisen J.A."/>
        </authorList>
    </citation>
    <scope>NUCLEOTIDE SEQUENCE [LARGE SCALE GENOMIC DNA]</scope>
    <source>
        <strain evidence="11 12">Coronado</strain>
    </source>
</reference>
<dbReference type="OrthoDB" id="9810350at2"/>
<feature type="transmembrane region" description="Helical" evidence="10">
    <location>
        <begin position="93"/>
        <end position="114"/>
    </location>
</feature>
<evidence type="ECO:0000256" key="7">
    <source>
        <dbReference type="ARBA" id="ARBA00023065"/>
    </source>
</evidence>
<accession>A0A0B2C1Y7</accession>
<comment type="function">
    <text evidence="10">Channel that opens in response to stretch forces in the membrane lipid bilayer. May participate in the regulation of osmotic pressure changes within the cell.</text>
</comment>
<comment type="subunit">
    <text evidence="10">Homopentamer.</text>
</comment>
<dbReference type="Gene3D" id="1.10.1200.120">
    <property type="entry name" value="Large-conductance mechanosensitive channel, MscL, domain 1"/>
    <property type="match status" value="1"/>
</dbReference>
<name>A0A0B2C1Y7_9SPHN</name>
<proteinExistence type="inferred from homology"/>